<gene>
    <name evidence="2" type="ORF">D9Q98_005921</name>
</gene>
<evidence type="ECO:0008006" key="4">
    <source>
        <dbReference type="Google" id="ProtNLM"/>
    </source>
</evidence>
<feature type="compositionally biased region" description="Basic and acidic residues" evidence="1">
    <location>
        <begin position="315"/>
        <end position="328"/>
    </location>
</feature>
<sequence length="407" mass="43678">MVLGLGTVLPPRPAIRKTSGVQLPRVHSNNLISQAPAALSSVGRAVDTPTARHHSNFQPTCSDQSNVERSGQPEAPQQQPQQATGDSLHGKQQQHEGLQQPEREQQQQQREQQEGGQQGPHEQACQQHDQRQQQDQQQQHEQHQDGLQQPAADPPPGKQSERSKRRARTDASAPAAEPAKAGPKKQGRPSLKANAAATPAANSAALVATDGQEAGRGKQRRAAPNSPAQYADVVDRTVLVPGSVFFVKQRGAVYVGRVKKAERRRKVPSVVVQFQDDDSIYWFPVADVRAWMAAMVQKGTWAKYNPGVPPPVPQRESEGMMKDKDKETAAQALQSLSASLCSSGAGTACAQKQQRQQAVVSSGRQAGRKRTAPVGGSGGGSEAKREGALDIMVHAVDLHAGDSHPCV</sequence>
<dbReference type="OrthoDB" id="577205at2759"/>
<accession>A0A9D4TWQ6</accession>
<feature type="compositionally biased region" description="Low complexity" evidence="1">
    <location>
        <begin position="189"/>
        <end position="203"/>
    </location>
</feature>
<dbReference type="Proteomes" id="UP001055712">
    <property type="component" value="Unassembled WGS sequence"/>
</dbReference>
<feature type="compositionally biased region" description="Low complexity" evidence="1">
    <location>
        <begin position="170"/>
        <end position="181"/>
    </location>
</feature>
<proteinExistence type="predicted"/>
<dbReference type="AlphaFoldDB" id="A0A9D4TWQ6"/>
<name>A0A9D4TWQ6_CHLVU</name>
<comment type="caution">
    <text evidence="2">The sequence shown here is derived from an EMBL/GenBank/DDBJ whole genome shotgun (WGS) entry which is preliminary data.</text>
</comment>
<organism evidence="2 3">
    <name type="scientific">Chlorella vulgaris</name>
    <name type="common">Green alga</name>
    <dbReference type="NCBI Taxonomy" id="3077"/>
    <lineage>
        <taxon>Eukaryota</taxon>
        <taxon>Viridiplantae</taxon>
        <taxon>Chlorophyta</taxon>
        <taxon>core chlorophytes</taxon>
        <taxon>Trebouxiophyceae</taxon>
        <taxon>Chlorellales</taxon>
        <taxon>Chlorellaceae</taxon>
        <taxon>Chlorella clade</taxon>
        <taxon>Chlorella</taxon>
    </lineage>
</organism>
<reference evidence="2" key="2">
    <citation type="submission" date="2020-11" db="EMBL/GenBank/DDBJ databases">
        <authorList>
            <person name="Cecchin M."/>
            <person name="Marcolungo L."/>
            <person name="Rossato M."/>
            <person name="Girolomoni L."/>
            <person name="Cosentino E."/>
            <person name="Cuine S."/>
            <person name="Li-Beisson Y."/>
            <person name="Delledonne M."/>
            <person name="Ballottari M."/>
        </authorList>
    </citation>
    <scope>NUCLEOTIDE SEQUENCE</scope>
    <source>
        <strain evidence="2">211/11P</strain>
        <tissue evidence="2">Whole cell</tissue>
    </source>
</reference>
<keyword evidence="3" id="KW-1185">Reference proteome</keyword>
<feature type="compositionally biased region" description="Basic and acidic residues" evidence="1">
    <location>
        <begin position="128"/>
        <end position="144"/>
    </location>
</feature>
<reference evidence="2" key="1">
    <citation type="journal article" date="2019" name="Plant J.">
        <title>Chlorella vulgaris genome assembly and annotation reveals the molecular basis for metabolic acclimation to high light conditions.</title>
        <authorList>
            <person name="Cecchin M."/>
            <person name="Marcolungo L."/>
            <person name="Rossato M."/>
            <person name="Girolomoni L."/>
            <person name="Cosentino E."/>
            <person name="Cuine S."/>
            <person name="Li-Beisson Y."/>
            <person name="Delledonne M."/>
            <person name="Ballottari M."/>
        </authorList>
    </citation>
    <scope>NUCLEOTIDE SEQUENCE</scope>
    <source>
        <strain evidence="2">211/11P</strain>
    </source>
</reference>
<feature type="compositionally biased region" description="Low complexity" evidence="1">
    <location>
        <begin position="72"/>
        <end position="83"/>
    </location>
</feature>
<feature type="compositionally biased region" description="Low complexity" evidence="1">
    <location>
        <begin position="96"/>
        <end position="110"/>
    </location>
</feature>
<evidence type="ECO:0000313" key="2">
    <source>
        <dbReference type="EMBL" id="KAI3436504.1"/>
    </source>
</evidence>
<protein>
    <recommendedName>
        <fullName evidence="4">Tudor domain-containing protein</fullName>
    </recommendedName>
</protein>
<dbReference type="EMBL" id="SIDB01000002">
    <property type="protein sequence ID" value="KAI3436504.1"/>
    <property type="molecule type" value="Genomic_DNA"/>
</dbReference>
<feature type="region of interest" description="Disordered" evidence="1">
    <location>
        <begin position="43"/>
        <end position="203"/>
    </location>
</feature>
<evidence type="ECO:0000256" key="1">
    <source>
        <dbReference type="SAM" id="MobiDB-lite"/>
    </source>
</evidence>
<evidence type="ECO:0000313" key="3">
    <source>
        <dbReference type="Proteomes" id="UP001055712"/>
    </source>
</evidence>
<feature type="region of interest" description="Disordered" evidence="1">
    <location>
        <begin position="306"/>
        <end position="329"/>
    </location>
</feature>
<feature type="region of interest" description="Disordered" evidence="1">
    <location>
        <begin position="359"/>
        <end position="386"/>
    </location>
</feature>
<feature type="compositionally biased region" description="Polar residues" evidence="1">
    <location>
        <begin position="56"/>
        <end position="69"/>
    </location>
</feature>